<name>A0A0S6W118_9BACT</name>
<organism evidence="1 2">
    <name type="scientific">Candidatus Moduliflexus flocculans</name>
    <dbReference type="NCBI Taxonomy" id="1499966"/>
    <lineage>
        <taxon>Bacteria</taxon>
        <taxon>Candidatus Moduliflexota</taxon>
        <taxon>Candidatus Moduliflexia</taxon>
        <taxon>Candidatus Moduliflexales</taxon>
        <taxon>Candidatus Moduliflexaceae</taxon>
    </lineage>
</organism>
<dbReference type="STRING" id="1499966.U14_04742"/>
<dbReference type="HOGENOM" id="CLU_1218657_0_0_0"/>
<reference evidence="1 2" key="1">
    <citation type="journal article" date="2015" name="PeerJ">
        <title>First genomic representation of candidate bacterial phylum KSB3 points to enhanced environmental sensing as a trigger of wastewater bulking.</title>
        <authorList>
            <person name="Sekiguchi Y."/>
            <person name="Ohashi A."/>
            <person name="Parks D.H."/>
            <person name="Yamauchi T."/>
            <person name="Tyson G.W."/>
            <person name="Hugenholtz P."/>
        </authorList>
    </citation>
    <scope>NUCLEOTIDE SEQUENCE [LARGE SCALE GENOMIC DNA]</scope>
</reference>
<keyword evidence="2" id="KW-1185">Reference proteome</keyword>
<protein>
    <submittedName>
        <fullName evidence="1">Uncharacterized protein</fullName>
    </submittedName>
</protein>
<dbReference type="EMBL" id="DF820459">
    <property type="protein sequence ID" value="GAK53477.1"/>
    <property type="molecule type" value="Genomic_DNA"/>
</dbReference>
<sequence>MASLRAMPPISINRDELTKWGTIWLGTTGSNESSKQPNRFDKKQSMDFGKQIIDLAFASAFAEMLGGIPVTEPQNSKSLLPPAPDCIEIGDTRVIGGIRPQNFDIAYRPDGLRIAYDSKTLNDFDSIKKNWQNMINDLATEATTVHTRFPYAIVCFVVVIPRPALDTSQEYDITRTLERLAARKGVQNQNHLAEAITFLVWEPATGCIDQDIPAPESVLRIERFPNIVSERYLERYKGLPPHDKA</sequence>
<gene>
    <name evidence="1" type="ORF">U14_04742</name>
</gene>
<evidence type="ECO:0000313" key="1">
    <source>
        <dbReference type="EMBL" id="GAK53477.1"/>
    </source>
</evidence>
<proteinExistence type="predicted"/>
<evidence type="ECO:0000313" key="2">
    <source>
        <dbReference type="Proteomes" id="UP000030700"/>
    </source>
</evidence>
<accession>A0A0S6W118</accession>
<dbReference type="Proteomes" id="UP000030700">
    <property type="component" value="Unassembled WGS sequence"/>
</dbReference>
<dbReference type="AlphaFoldDB" id="A0A0S6W118"/>